<dbReference type="EMBL" id="JADPUN010000168">
    <property type="protein sequence ID" value="MBF9130767.1"/>
    <property type="molecule type" value="Genomic_DNA"/>
</dbReference>
<dbReference type="InterPro" id="IPR020845">
    <property type="entry name" value="AMP-binding_CS"/>
</dbReference>
<dbReference type="InterPro" id="IPR042099">
    <property type="entry name" value="ANL_N_sf"/>
</dbReference>
<dbReference type="InterPro" id="IPR045851">
    <property type="entry name" value="AMP-bd_C_sf"/>
</dbReference>
<comment type="caution">
    <text evidence="3">The sequence shown here is derived from an EMBL/GenBank/DDBJ whole genome shotgun (WGS) entry which is preliminary data.</text>
</comment>
<dbReference type="Pfam" id="PF13193">
    <property type="entry name" value="AMP-binding_C"/>
    <property type="match status" value="1"/>
</dbReference>
<dbReference type="Gene3D" id="3.30.300.30">
    <property type="match status" value="1"/>
</dbReference>
<name>A0ABS0GXY7_9ACTN</name>
<dbReference type="PROSITE" id="PS00455">
    <property type="entry name" value="AMP_BINDING"/>
    <property type="match status" value="1"/>
</dbReference>
<evidence type="ECO:0000259" key="2">
    <source>
        <dbReference type="Pfam" id="PF13193"/>
    </source>
</evidence>
<dbReference type="Gene3D" id="3.40.50.12780">
    <property type="entry name" value="N-terminal domain of ligase-like"/>
    <property type="match status" value="1"/>
</dbReference>
<keyword evidence="4" id="KW-1185">Reference proteome</keyword>
<evidence type="ECO:0000313" key="3">
    <source>
        <dbReference type="EMBL" id="MBF9130767.1"/>
    </source>
</evidence>
<reference evidence="3 4" key="1">
    <citation type="submission" date="2020-11" db="EMBL/GenBank/DDBJ databases">
        <title>A novel isolate from a Black sea contaminated sediment with potential to produce alkanes: Plantactinospora alkalitolerans sp. nov.</title>
        <authorList>
            <person name="Carro L."/>
            <person name="Veyisoglu A."/>
            <person name="Guven K."/>
            <person name="Schumann P."/>
            <person name="Klenk H.-P."/>
            <person name="Sahin N."/>
        </authorList>
    </citation>
    <scope>NUCLEOTIDE SEQUENCE [LARGE SCALE GENOMIC DNA]</scope>
    <source>
        <strain evidence="3 4">S1510</strain>
    </source>
</reference>
<feature type="domain" description="AMP-dependent synthetase/ligase" evidence="1">
    <location>
        <begin position="22"/>
        <end position="400"/>
    </location>
</feature>
<evidence type="ECO:0000313" key="4">
    <source>
        <dbReference type="Proteomes" id="UP000638560"/>
    </source>
</evidence>
<sequence>MRSTMMDAPLQISRILEHGSTVHGSAEVVTWVGDGSRRMSYAEVGAAAARLAHALRDELGVTGDQRVATFMWNNAEHLIAYFAVPSMGAVLHTLNIRLFPDQVAYIATHAEDRVVLVDSTLIPLLARALPEMSTVEHVVVAGDGDPAPLLAAGGGRVAVHRWSDLVRDRPSRYDWPEVDERDAAALCYTSGTTGNPKGVAYSHRSIWLHSVQICLPESFGLGPTTRELAIVPMFHAMSWGIPYAAFMCGASLIMPDRFLQGAPIAEMIAAERPTLAGAVPTIWTDLLTHLDANSVDTSSLTEVIVGGAACPPALMHAFADRHRIDVIHAWGMTEMSPLGSVARPPAGATGDDAWRYRYTQGRVPAGVAARIVGPLGEQLPADGRAVGELEVRGPWVTARYVGDDEPDPEKFRDGWLRTGDVGTLSADGFITLTDRAKDVIKSGGEWISSVDLENALMAHPGVLEACVVGVPDPRWDERPLATVVLHQGATASAEELRDFLAERVARWQLPERWAFIETVPKTSVGKFDKKQVRASFGAGALDVVELAAVTVPPNR</sequence>
<dbReference type="SUPFAM" id="SSF56801">
    <property type="entry name" value="Acetyl-CoA synthetase-like"/>
    <property type="match status" value="1"/>
</dbReference>
<organism evidence="3 4">
    <name type="scientific">Plantactinospora alkalitolerans</name>
    <dbReference type="NCBI Taxonomy" id="2789879"/>
    <lineage>
        <taxon>Bacteria</taxon>
        <taxon>Bacillati</taxon>
        <taxon>Actinomycetota</taxon>
        <taxon>Actinomycetes</taxon>
        <taxon>Micromonosporales</taxon>
        <taxon>Micromonosporaceae</taxon>
        <taxon>Plantactinospora</taxon>
    </lineage>
</organism>
<evidence type="ECO:0000259" key="1">
    <source>
        <dbReference type="Pfam" id="PF00501"/>
    </source>
</evidence>
<dbReference type="RefSeq" id="WP_196202331.1">
    <property type="nucleotide sequence ID" value="NZ_JADPUN010000168.1"/>
</dbReference>
<dbReference type="InterPro" id="IPR050237">
    <property type="entry name" value="ATP-dep_AMP-bd_enzyme"/>
</dbReference>
<dbReference type="Proteomes" id="UP000638560">
    <property type="component" value="Unassembled WGS sequence"/>
</dbReference>
<proteinExistence type="predicted"/>
<dbReference type="NCBIfam" id="NF004837">
    <property type="entry name" value="PRK06187.1"/>
    <property type="match status" value="1"/>
</dbReference>
<dbReference type="InterPro" id="IPR000873">
    <property type="entry name" value="AMP-dep_synth/lig_dom"/>
</dbReference>
<keyword evidence="3" id="KW-0436">Ligase</keyword>
<dbReference type="CDD" id="cd12119">
    <property type="entry name" value="ttLC_FACS_AlkK_like"/>
    <property type="match status" value="1"/>
</dbReference>
<dbReference type="PANTHER" id="PTHR43767">
    <property type="entry name" value="LONG-CHAIN-FATTY-ACID--COA LIGASE"/>
    <property type="match status" value="1"/>
</dbReference>
<dbReference type="InterPro" id="IPR025110">
    <property type="entry name" value="AMP-bd_C"/>
</dbReference>
<gene>
    <name evidence="3" type="ORF">I0C86_17635</name>
</gene>
<feature type="domain" description="AMP-binding enzyme C-terminal" evidence="2">
    <location>
        <begin position="452"/>
        <end position="526"/>
    </location>
</feature>
<accession>A0ABS0GXY7</accession>
<protein>
    <submittedName>
        <fullName evidence="3">Long-chain fatty acid--CoA ligase</fullName>
    </submittedName>
</protein>
<dbReference type="PANTHER" id="PTHR43767:SF11">
    <property type="entry name" value="MEDIUM-CHAIN-FATTY-ACID--COA LIGASE"/>
    <property type="match status" value="1"/>
</dbReference>
<dbReference type="Pfam" id="PF00501">
    <property type="entry name" value="AMP-binding"/>
    <property type="match status" value="1"/>
</dbReference>
<dbReference type="GO" id="GO:0016874">
    <property type="term" value="F:ligase activity"/>
    <property type="evidence" value="ECO:0007669"/>
    <property type="project" value="UniProtKB-KW"/>
</dbReference>